<dbReference type="PANTHER" id="PTHR30081:SF8">
    <property type="entry name" value="PROTEIN TRANSLOCASE SUBUNIT SECF"/>
    <property type="match status" value="1"/>
</dbReference>
<comment type="similarity">
    <text evidence="9">Belongs to the SecD/SecF family. SecF subfamily.</text>
</comment>
<dbReference type="GO" id="GO:0006605">
    <property type="term" value="P:protein targeting"/>
    <property type="evidence" value="ECO:0007669"/>
    <property type="project" value="UniProtKB-UniRule"/>
</dbReference>
<dbReference type="HAMAP" id="MF_01464_B">
    <property type="entry name" value="SecF_B"/>
    <property type="match status" value="1"/>
</dbReference>
<evidence type="ECO:0000256" key="6">
    <source>
        <dbReference type="ARBA" id="ARBA00022989"/>
    </source>
</evidence>
<dbReference type="SUPFAM" id="SSF82866">
    <property type="entry name" value="Multidrug efflux transporter AcrB transmembrane domain"/>
    <property type="match status" value="1"/>
</dbReference>
<keyword evidence="3 9" id="KW-1003">Cell membrane</keyword>
<feature type="transmembrane region" description="Helical" evidence="9">
    <location>
        <begin position="267"/>
        <end position="291"/>
    </location>
</feature>
<keyword evidence="6 9" id="KW-1133">Transmembrane helix</keyword>
<dbReference type="InterPro" id="IPR055344">
    <property type="entry name" value="SecD_SecF_C_bact"/>
</dbReference>
<feature type="domain" description="Protein export membrane protein SecD/SecF C-terminal" evidence="10">
    <location>
        <begin position="117"/>
        <end position="294"/>
    </location>
</feature>
<dbReference type="GO" id="GO:0065002">
    <property type="term" value="P:intracellular protein transmembrane transport"/>
    <property type="evidence" value="ECO:0007669"/>
    <property type="project" value="UniProtKB-UniRule"/>
</dbReference>
<keyword evidence="2 9" id="KW-0813">Transport</keyword>
<evidence type="ECO:0000256" key="1">
    <source>
        <dbReference type="ARBA" id="ARBA00004651"/>
    </source>
</evidence>
<dbReference type="InterPro" id="IPR022645">
    <property type="entry name" value="SecD/SecF_bac"/>
</dbReference>
<dbReference type="AlphaFoldDB" id="F2JHM5"/>
<evidence type="ECO:0000256" key="4">
    <source>
        <dbReference type="ARBA" id="ARBA00022692"/>
    </source>
</evidence>
<dbReference type="Gene3D" id="1.20.1640.10">
    <property type="entry name" value="Multidrug efflux transporter AcrB transmembrane domain"/>
    <property type="match status" value="1"/>
</dbReference>
<dbReference type="GO" id="GO:0005886">
    <property type="term" value="C:plasma membrane"/>
    <property type="evidence" value="ECO:0007669"/>
    <property type="project" value="UniProtKB-SubCell"/>
</dbReference>
<dbReference type="NCBIfam" id="TIGR00966">
    <property type="entry name" value="transloc_SecF"/>
    <property type="match status" value="1"/>
</dbReference>
<evidence type="ECO:0000313" key="12">
    <source>
        <dbReference type="Proteomes" id="UP000008467"/>
    </source>
</evidence>
<reference evidence="11 12" key="1">
    <citation type="journal article" date="2011" name="J. Bacteriol.">
        <title>Complete genome sequence of the cellulose-degrading bacterium Cellulosilyticum lentocellum.</title>
        <authorList>
            <consortium name="US DOE Joint Genome Institute"/>
            <person name="Miller D.A."/>
            <person name="Suen G."/>
            <person name="Bruce D."/>
            <person name="Copeland A."/>
            <person name="Cheng J.F."/>
            <person name="Detter C."/>
            <person name="Goodwin L.A."/>
            <person name="Han C.S."/>
            <person name="Hauser L.J."/>
            <person name="Land M.L."/>
            <person name="Lapidus A."/>
            <person name="Lucas S."/>
            <person name="Meincke L."/>
            <person name="Pitluck S."/>
            <person name="Tapia R."/>
            <person name="Teshima H."/>
            <person name="Woyke T."/>
            <person name="Fox B.G."/>
            <person name="Angert E.R."/>
            <person name="Currie C.R."/>
        </authorList>
    </citation>
    <scope>NUCLEOTIDE SEQUENCE [LARGE SCALE GENOMIC DNA]</scope>
    <source>
        <strain evidence="12">ATCC 49066 / DSM 5427 / NCIMB 11756 / RHM5</strain>
    </source>
</reference>
<dbReference type="Pfam" id="PF02355">
    <property type="entry name" value="SecD_SecF_C"/>
    <property type="match status" value="1"/>
</dbReference>
<name>F2JHM5_CELLD</name>
<evidence type="ECO:0000256" key="2">
    <source>
        <dbReference type="ARBA" id="ARBA00022448"/>
    </source>
</evidence>
<dbReference type="eggNOG" id="COG0341">
    <property type="taxonomic scope" value="Bacteria"/>
</dbReference>
<dbReference type="InterPro" id="IPR048634">
    <property type="entry name" value="SecD_SecF_C"/>
</dbReference>
<dbReference type="InterPro" id="IPR022813">
    <property type="entry name" value="SecD/SecF_arch_bac"/>
</dbReference>
<evidence type="ECO:0000313" key="11">
    <source>
        <dbReference type="EMBL" id="ADZ84264.1"/>
    </source>
</evidence>
<gene>
    <name evidence="9" type="primary">secF</name>
    <name evidence="11" type="ordered locus">Clole_2561</name>
</gene>
<organism evidence="11 12">
    <name type="scientific">Cellulosilyticum lentocellum (strain ATCC 49066 / DSM 5427 / NCIMB 11756 / RHM5)</name>
    <name type="common">Clostridium lentocellum</name>
    <dbReference type="NCBI Taxonomy" id="642492"/>
    <lineage>
        <taxon>Bacteria</taxon>
        <taxon>Bacillati</taxon>
        <taxon>Bacillota</taxon>
        <taxon>Clostridia</taxon>
        <taxon>Lachnospirales</taxon>
        <taxon>Cellulosilyticaceae</taxon>
        <taxon>Cellulosilyticum</taxon>
    </lineage>
</organism>
<dbReference type="InterPro" id="IPR005665">
    <property type="entry name" value="SecF_bac"/>
</dbReference>
<protein>
    <recommendedName>
        <fullName evidence="9">Protein-export membrane protein SecF</fullName>
    </recommendedName>
</protein>
<feature type="transmembrane region" description="Helical" evidence="9">
    <location>
        <begin position="133"/>
        <end position="152"/>
    </location>
</feature>
<feature type="transmembrane region" description="Helical" evidence="9">
    <location>
        <begin position="164"/>
        <end position="183"/>
    </location>
</feature>
<dbReference type="PANTHER" id="PTHR30081">
    <property type="entry name" value="PROTEIN-EXPORT MEMBRANE PROTEIN SEC"/>
    <property type="match status" value="1"/>
</dbReference>
<sequence length="310" mass="34302">MKVIQNRKKYYAISIIVILIGLVFMVMNAVRGQGAFNQDIEFTGGSLIQVNMERPFNNELRSELLAITEEVTGNTGARITSAGDTGVLITMTREDASTRKELFEAIKEKYDLKDDIALRDEDFSPTISKDIKVGAIKAVVVGIALILVYVSFRFKDYRFGTSAVIALAHDVLVMLSVYAIFRIPLNNSFIAAMLTIVGYSINDTIVIFDRIRENKEKVGLKDHAAANEELVDSSINQTIGRSIATSLTTVVMVILLFALGTDSVKDFAFPLIIGILAGTYSSIFVASPIWYEFTHRKGNKVKQAKQIKKA</sequence>
<evidence type="ECO:0000256" key="7">
    <source>
        <dbReference type="ARBA" id="ARBA00023010"/>
    </source>
</evidence>
<keyword evidence="5 9" id="KW-0653">Protein transport</keyword>
<dbReference type="EMBL" id="CP002582">
    <property type="protein sequence ID" value="ADZ84264.1"/>
    <property type="molecule type" value="Genomic_DNA"/>
</dbReference>
<evidence type="ECO:0000256" key="3">
    <source>
        <dbReference type="ARBA" id="ARBA00022475"/>
    </source>
</evidence>
<dbReference type="HOGENOM" id="CLU_050012_0_0_9"/>
<evidence type="ECO:0000259" key="10">
    <source>
        <dbReference type="Pfam" id="PF02355"/>
    </source>
</evidence>
<dbReference type="KEGG" id="cle:Clole_2561"/>
<evidence type="ECO:0000256" key="9">
    <source>
        <dbReference type="HAMAP-Rule" id="MF_01464"/>
    </source>
</evidence>
<dbReference type="GO" id="GO:0043952">
    <property type="term" value="P:protein transport by the Sec complex"/>
    <property type="evidence" value="ECO:0007669"/>
    <property type="project" value="UniProtKB-UniRule"/>
</dbReference>
<comment type="subunit">
    <text evidence="9">Forms a complex with SecD. Part of the essential Sec protein translocation apparatus which comprises SecA, SecYEG and auxiliary proteins SecDF. Other proteins may also be involved.</text>
</comment>
<dbReference type="Proteomes" id="UP000008467">
    <property type="component" value="Chromosome"/>
</dbReference>
<keyword evidence="12" id="KW-1185">Reference proteome</keyword>
<evidence type="ECO:0000256" key="5">
    <source>
        <dbReference type="ARBA" id="ARBA00022927"/>
    </source>
</evidence>
<feature type="transmembrane region" description="Helical" evidence="9">
    <location>
        <begin position="189"/>
        <end position="208"/>
    </location>
</feature>
<dbReference type="PRINTS" id="PR01755">
    <property type="entry name" value="SECFTRNLCASE"/>
</dbReference>
<feature type="transmembrane region" description="Helical" evidence="9">
    <location>
        <begin position="243"/>
        <end position="261"/>
    </location>
</feature>
<keyword evidence="8 9" id="KW-0472">Membrane</keyword>
<proteinExistence type="inferred from homology"/>
<comment type="function">
    <text evidence="9">Part of the Sec protein translocase complex. Interacts with the SecYEG preprotein conducting channel. SecDF uses the proton motive force (PMF) to complete protein translocation after the ATP-dependent function of SecA.</text>
</comment>
<keyword evidence="7 9" id="KW-0811">Translocation</keyword>
<comment type="subcellular location">
    <subcellularLocation>
        <location evidence="1 9">Cell membrane</location>
        <topology evidence="1 9">Multi-pass membrane protein</topology>
    </subcellularLocation>
</comment>
<dbReference type="STRING" id="642492.Clole_2561"/>
<evidence type="ECO:0000256" key="8">
    <source>
        <dbReference type="ARBA" id="ARBA00023136"/>
    </source>
</evidence>
<feature type="transmembrane region" description="Helical" evidence="9">
    <location>
        <begin position="12"/>
        <end position="30"/>
    </location>
</feature>
<dbReference type="GO" id="GO:0015450">
    <property type="term" value="F:protein-transporting ATPase activity"/>
    <property type="evidence" value="ECO:0007669"/>
    <property type="project" value="InterPro"/>
</dbReference>
<keyword evidence="4 9" id="KW-0812">Transmembrane</keyword>
<accession>F2JHM5</accession>
<dbReference type="NCBIfam" id="TIGR00916">
    <property type="entry name" value="2A0604s01"/>
    <property type="match status" value="1"/>
</dbReference>